<dbReference type="GO" id="GO:0015221">
    <property type="term" value="F:lipopolysaccharide transmembrane transporter activity"/>
    <property type="evidence" value="ECO:0007669"/>
    <property type="project" value="InterPro"/>
</dbReference>
<keyword evidence="4 6" id="KW-1133">Transmembrane helix</keyword>
<dbReference type="GO" id="GO:0017089">
    <property type="term" value="F:glycolipid transfer activity"/>
    <property type="evidence" value="ECO:0007669"/>
    <property type="project" value="TreeGrafter"/>
</dbReference>
<keyword evidence="1" id="KW-1003">Cell membrane</keyword>
<dbReference type="AlphaFoldDB" id="A0A843SGS5"/>
<dbReference type="PANTHER" id="PTHR37481:SF1">
    <property type="entry name" value="LIPOPOLYSACCHARIDE EXPORT SYSTEM PROTEIN LPTC"/>
    <property type="match status" value="1"/>
</dbReference>
<organism evidence="7 8">
    <name type="scientific">Rugamonas rivuli</name>
    <dbReference type="NCBI Taxonomy" id="2743358"/>
    <lineage>
        <taxon>Bacteria</taxon>
        <taxon>Pseudomonadati</taxon>
        <taxon>Pseudomonadota</taxon>
        <taxon>Betaproteobacteria</taxon>
        <taxon>Burkholderiales</taxon>
        <taxon>Oxalobacteraceae</taxon>
        <taxon>Telluria group</taxon>
        <taxon>Rugamonas</taxon>
    </lineage>
</organism>
<evidence type="ECO:0000256" key="5">
    <source>
        <dbReference type="ARBA" id="ARBA00023136"/>
    </source>
</evidence>
<dbReference type="Gene3D" id="2.60.450.10">
    <property type="entry name" value="Lipopolysaccharide (LPS) transport protein A like domain"/>
    <property type="match status" value="1"/>
</dbReference>
<protein>
    <submittedName>
        <fullName evidence="7">LPS export ABC transporter periplasmic protein LptC</fullName>
    </submittedName>
</protein>
<dbReference type="PANTHER" id="PTHR37481">
    <property type="entry name" value="LIPOPOLYSACCHARIDE EXPORT SYSTEM PROTEIN LPTC"/>
    <property type="match status" value="1"/>
</dbReference>
<dbReference type="InterPro" id="IPR010664">
    <property type="entry name" value="LipoPS_assembly_LptC-rel"/>
</dbReference>
<dbReference type="NCBIfam" id="TIGR04409">
    <property type="entry name" value="LptC_YrbK"/>
    <property type="match status" value="1"/>
</dbReference>
<evidence type="ECO:0000256" key="6">
    <source>
        <dbReference type="SAM" id="Phobius"/>
    </source>
</evidence>
<feature type="transmembrane region" description="Helical" evidence="6">
    <location>
        <begin position="12"/>
        <end position="29"/>
    </location>
</feature>
<dbReference type="Proteomes" id="UP000444318">
    <property type="component" value="Unassembled WGS sequence"/>
</dbReference>
<evidence type="ECO:0000313" key="8">
    <source>
        <dbReference type="Proteomes" id="UP000444318"/>
    </source>
</evidence>
<evidence type="ECO:0000313" key="7">
    <source>
        <dbReference type="EMBL" id="MQA23499.1"/>
    </source>
</evidence>
<dbReference type="Pfam" id="PF06835">
    <property type="entry name" value="LptC"/>
    <property type="match status" value="1"/>
</dbReference>
<dbReference type="GO" id="GO:0005886">
    <property type="term" value="C:plasma membrane"/>
    <property type="evidence" value="ECO:0007669"/>
    <property type="project" value="InterPro"/>
</dbReference>
<dbReference type="InterPro" id="IPR052363">
    <property type="entry name" value="LPS_export_LptC"/>
</dbReference>
<evidence type="ECO:0000256" key="3">
    <source>
        <dbReference type="ARBA" id="ARBA00022692"/>
    </source>
</evidence>
<dbReference type="GO" id="GO:0030288">
    <property type="term" value="C:outer membrane-bounded periplasmic space"/>
    <property type="evidence" value="ECO:0007669"/>
    <property type="project" value="TreeGrafter"/>
</dbReference>
<evidence type="ECO:0000256" key="2">
    <source>
        <dbReference type="ARBA" id="ARBA00022519"/>
    </source>
</evidence>
<name>A0A843SGS5_9BURK</name>
<proteinExistence type="predicted"/>
<accession>A0A843SGS5</accession>
<gene>
    <name evidence="7" type="primary">lptC</name>
    <name evidence="7" type="ORF">GEV01_28645</name>
</gene>
<evidence type="ECO:0000256" key="4">
    <source>
        <dbReference type="ARBA" id="ARBA00022989"/>
    </source>
</evidence>
<comment type="caution">
    <text evidence="7">The sequence shown here is derived from an EMBL/GenBank/DDBJ whole genome shotgun (WGS) entry which is preliminary data.</text>
</comment>
<dbReference type="EMBL" id="WHUF01000011">
    <property type="protein sequence ID" value="MQA23499.1"/>
    <property type="molecule type" value="Genomic_DNA"/>
</dbReference>
<dbReference type="InterPro" id="IPR026265">
    <property type="entry name" value="LptC"/>
</dbReference>
<dbReference type="RefSeq" id="WP_152809528.1">
    <property type="nucleotide sequence ID" value="NZ_WHUF01000011.1"/>
</dbReference>
<keyword evidence="5 6" id="KW-0472">Membrane</keyword>
<keyword evidence="8" id="KW-1185">Reference proteome</keyword>
<reference evidence="7 8" key="1">
    <citation type="submission" date="2019-10" db="EMBL/GenBank/DDBJ databases">
        <title>Two novel species isolated from a subtropical stream in China.</title>
        <authorList>
            <person name="Lu H."/>
        </authorList>
    </citation>
    <scope>NUCLEOTIDE SEQUENCE [LARGE SCALE GENOMIC DNA]</scope>
    <source>
        <strain evidence="7 8">FT103W</strain>
    </source>
</reference>
<keyword evidence="2" id="KW-0997">Cell inner membrane</keyword>
<sequence length="197" mass="21760">MRKRTAHRWQLTIVMVVGVFVAVGSFWLVQVVNQAGQEAQEDQHRNEPDYIIDRFSLVRMNKSGQPAYIISGDKLTHRPIDDSSDIDKPYVHSLSGDQPPMNMHADTAHVDQGNTRVKLNGNVDVVRPATPQAQALHMTTPTLTVYPDEERMETASPVVLEVGKATATGVGMKANNATRQVQLGGRGQLVMPPRDAR</sequence>
<evidence type="ECO:0000256" key="1">
    <source>
        <dbReference type="ARBA" id="ARBA00022475"/>
    </source>
</evidence>
<keyword evidence="3 6" id="KW-0812">Transmembrane</keyword>